<dbReference type="Pfam" id="PF23982">
    <property type="entry name" value="XM1_gp53_minor_capsid"/>
    <property type="match status" value="1"/>
</dbReference>
<evidence type="ECO:0000313" key="2">
    <source>
        <dbReference type="Proteomes" id="UP000281391"/>
    </source>
</evidence>
<organism evidence="1 2">
    <name type="scientific">Serratia odorifera</name>
    <dbReference type="NCBI Taxonomy" id="618"/>
    <lineage>
        <taxon>Bacteria</taxon>
        <taxon>Pseudomonadati</taxon>
        <taxon>Pseudomonadota</taxon>
        <taxon>Gammaproteobacteria</taxon>
        <taxon>Enterobacterales</taxon>
        <taxon>Yersiniaceae</taxon>
        <taxon>Serratia</taxon>
    </lineage>
</organism>
<accession>A0A3S4HV69</accession>
<protein>
    <submittedName>
        <fullName evidence="1">Uncharacterized protein</fullName>
    </submittedName>
</protein>
<sequence>MAGFPNHINQYPAPGIEGSFASLNPYTSFVAGEGALVTGAEGLTIGRFAWVVKGVASNKGTGAPSGFVPRDGQASIVEWLAAASNVIQPGRECTLHTAGDYWALTTTAATVGQKVFASLTTGEVAAGAAGATMDGFVETAFSVASTAAANERIKISTWSK</sequence>
<gene>
    <name evidence="1" type="ORF">NCTC11214_04818</name>
</gene>
<dbReference type="KEGG" id="sof:NCTC11214_04818"/>
<reference evidence="1 2" key="1">
    <citation type="submission" date="2018-12" db="EMBL/GenBank/DDBJ databases">
        <authorList>
            <consortium name="Pathogen Informatics"/>
        </authorList>
    </citation>
    <scope>NUCLEOTIDE SEQUENCE [LARGE SCALE GENOMIC DNA]</scope>
    <source>
        <strain evidence="1 2">NCTC11214</strain>
    </source>
</reference>
<dbReference type="EMBL" id="LR134117">
    <property type="protein sequence ID" value="VDZ64130.1"/>
    <property type="molecule type" value="Genomic_DNA"/>
</dbReference>
<dbReference type="RefSeq" id="WP_004964024.1">
    <property type="nucleotide sequence ID" value="NZ_LR134117.1"/>
</dbReference>
<proteinExistence type="predicted"/>
<dbReference type="AlphaFoldDB" id="A0A3S4HV69"/>
<dbReference type="InterPro" id="IPR056914">
    <property type="entry name" value="Gp53-like"/>
</dbReference>
<name>A0A3S4HV69_SEROD</name>
<evidence type="ECO:0000313" key="1">
    <source>
        <dbReference type="EMBL" id="VDZ64130.1"/>
    </source>
</evidence>
<dbReference type="Proteomes" id="UP000281391">
    <property type="component" value="Chromosome"/>
</dbReference>